<evidence type="ECO:0000313" key="11">
    <source>
        <dbReference type="Proteomes" id="UP001329825"/>
    </source>
</evidence>
<feature type="compositionally biased region" description="Basic residues" evidence="8">
    <location>
        <begin position="1"/>
        <end position="14"/>
    </location>
</feature>
<feature type="region of interest" description="Disordered" evidence="8">
    <location>
        <begin position="224"/>
        <end position="289"/>
    </location>
</feature>
<feature type="compositionally biased region" description="Low complexity" evidence="8">
    <location>
        <begin position="231"/>
        <end position="261"/>
    </location>
</feature>
<evidence type="ECO:0000256" key="5">
    <source>
        <dbReference type="ARBA" id="ARBA00023065"/>
    </source>
</evidence>
<organism evidence="10 11">
    <name type="scientific">Kwoniella shivajii</name>
    <dbReference type="NCBI Taxonomy" id="564305"/>
    <lineage>
        <taxon>Eukaryota</taxon>
        <taxon>Fungi</taxon>
        <taxon>Dikarya</taxon>
        <taxon>Basidiomycota</taxon>
        <taxon>Agaricomycotina</taxon>
        <taxon>Tremellomycetes</taxon>
        <taxon>Tremellales</taxon>
        <taxon>Cryptococcaceae</taxon>
        <taxon>Kwoniella</taxon>
    </lineage>
</organism>
<dbReference type="GeneID" id="87956175"/>
<keyword evidence="6 9" id="KW-0472">Membrane</keyword>
<dbReference type="Pfam" id="PF25539">
    <property type="entry name" value="Bestrophin_2"/>
    <property type="match status" value="1"/>
</dbReference>
<dbReference type="InterPro" id="IPR044669">
    <property type="entry name" value="YneE/VCCN1/2-like"/>
</dbReference>
<feature type="transmembrane region" description="Helical" evidence="9">
    <location>
        <begin position="459"/>
        <end position="488"/>
    </location>
</feature>
<feature type="region of interest" description="Disordered" evidence="8">
    <location>
        <begin position="1"/>
        <end position="20"/>
    </location>
</feature>
<gene>
    <name evidence="10" type="ORF">IL334_004044</name>
</gene>
<proteinExistence type="predicted"/>
<feature type="coiled-coil region" evidence="7">
    <location>
        <begin position="536"/>
        <end position="563"/>
    </location>
</feature>
<dbReference type="Proteomes" id="UP001329825">
    <property type="component" value="Chromosome 5"/>
</dbReference>
<keyword evidence="3 9" id="KW-0812">Transmembrane</keyword>
<evidence type="ECO:0000313" key="10">
    <source>
        <dbReference type="EMBL" id="WRT67078.1"/>
    </source>
</evidence>
<reference evidence="10 11" key="1">
    <citation type="submission" date="2024-01" db="EMBL/GenBank/DDBJ databases">
        <title>Comparative genomics of Cryptococcus and Kwoniella reveals pathogenesis evolution and contrasting modes of karyotype evolution via chromosome fusion or intercentromeric recombination.</title>
        <authorList>
            <person name="Coelho M.A."/>
            <person name="David-Palma M."/>
            <person name="Shea T."/>
            <person name="Bowers K."/>
            <person name="McGinley-Smith S."/>
            <person name="Mohammad A.W."/>
            <person name="Gnirke A."/>
            <person name="Yurkov A.M."/>
            <person name="Nowrousian M."/>
            <person name="Sun S."/>
            <person name="Cuomo C.A."/>
            <person name="Heitman J."/>
        </authorList>
    </citation>
    <scope>NUCLEOTIDE SEQUENCE [LARGE SCALE GENOMIC DNA]</scope>
    <source>
        <strain evidence="10">CBS 11374</strain>
    </source>
</reference>
<evidence type="ECO:0000256" key="7">
    <source>
        <dbReference type="SAM" id="Coils"/>
    </source>
</evidence>
<keyword evidence="7" id="KW-0175">Coiled coil</keyword>
<evidence type="ECO:0000256" key="2">
    <source>
        <dbReference type="ARBA" id="ARBA00022448"/>
    </source>
</evidence>
<keyword evidence="2" id="KW-0813">Transport</keyword>
<keyword evidence="11" id="KW-1185">Reference proteome</keyword>
<feature type="region of interest" description="Disordered" evidence="8">
    <location>
        <begin position="143"/>
        <end position="172"/>
    </location>
</feature>
<evidence type="ECO:0000256" key="8">
    <source>
        <dbReference type="SAM" id="MobiDB-lite"/>
    </source>
</evidence>
<dbReference type="EMBL" id="CP141885">
    <property type="protein sequence ID" value="WRT67078.1"/>
    <property type="molecule type" value="Genomic_DNA"/>
</dbReference>
<accession>A0ABZ1CZU8</accession>
<dbReference type="PANTHER" id="PTHR33281">
    <property type="entry name" value="UPF0187 PROTEIN YNEE"/>
    <property type="match status" value="1"/>
</dbReference>
<feature type="compositionally biased region" description="Basic and acidic residues" evidence="8">
    <location>
        <begin position="156"/>
        <end position="172"/>
    </location>
</feature>
<keyword evidence="5" id="KW-0406">Ion transport</keyword>
<evidence type="ECO:0000256" key="9">
    <source>
        <dbReference type="SAM" id="Phobius"/>
    </source>
</evidence>
<dbReference type="PANTHER" id="PTHR33281:SF21">
    <property type="entry name" value="MEMBRANE PROTEIN"/>
    <property type="match status" value="1"/>
</dbReference>
<comment type="subcellular location">
    <subcellularLocation>
        <location evidence="1">Membrane</location>
        <topology evidence="1">Multi-pass membrane protein</topology>
    </subcellularLocation>
</comment>
<evidence type="ECO:0000256" key="6">
    <source>
        <dbReference type="ARBA" id="ARBA00023136"/>
    </source>
</evidence>
<name>A0ABZ1CZU8_9TREE</name>
<evidence type="ECO:0000256" key="3">
    <source>
        <dbReference type="ARBA" id="ARBA00022692"/>
    </source>
</evidence>
<sequence>MARRRVPTRYHPKSKSPPSPLRTRLELLTYAFARLPPRQLPFLASYAYVIIYAAEKGWVDKESLGKGGASIVGVLSMVTGLLVSYRFSSAIQKWDEGRQVWASVRITIRDGMRMISIPPAASIHSPALNSQEGVPEDADKEIEPVKQMSSTGSSPSKEDKGKGKERRDPTTSRVDELAGLLVGFAFALQHHLHGTRPLPQPPLCDLLPSSYLASLKRTEARVRFAESHAGPSGSNSNSTSPSDNPSAKSVSPLLGSSSVVGEDGYRPGLRRRGTGPPTKEEKDLANEDGEWELSNLREKAQEAVNKLTEAITLSGLTNLIDEENSELKQQLNQLNLPLNEIDREQSFSHNGGVLTSSENQLGVVGSYSEDGKGIKMKSKSKSNLHSPNPPNLPLALLKLIEAYVVGLAGVDSEKGGWTDSKRERGLAIVHAMSNQLGEAERLLTNPPPLPLTLHLSHLLIIYLAALPCSLLCVVNGWSMILITVVAGWCLLGLEALIGEVGGVFGSSENHLPLPMFTQQILNESLDISPAFLRYYRSRLVSKLGENEEEVQELDRRSRRSECEWTPSFG</sequence>
<evidence type="ECO:0000256" key="1">
    <source>
        <dbReference type="ARBA" id="ARBA00004141"/>
    </source>
</evidence>
<keyword evidence="4 9" id="KW-1133">Transmembrane helix</keyword>
<evidence type="ECO:0000256" key="4">
    <source>
        <dbReference type="ARBA" id="ARBA00022989"/>
    </source>
</evidence>
<protein>
    <submittedName>
        <fullName evidence="10">Uncharacterized protein</fullName>
    </submittedName>
</protein>
<dbReference type="RefSeq" id="XP_062791818.1">
    <property type="nucleotide sequence ID" value="XM_062935767.1"/>
</dbReference>